<reference evidence="1" key="1">
    <citation type="journal article" date="2022" name="New Phytol.">
        <title>Evolutionary transition to the ectomycorrhizal habit in the genomes of a hyperdiverse lineage of mushroom-forming fungi.</title>
        <authorList>
            <person name="Looney B."/>
            <person name="Miyauchi S."/>
            <person name="Morin E."/>
            <person name="Drula E."/>
            <person name="Courty P.E."/>
            <person name="Kohler A."/>
            <person name="Kuo A."/>
            <person name="LaButti K."/>
            <person name="Pangilinan J."/>
            <person name="Lipzen A."/>
            <person name="Riley R."/>
            <person name="Andreopoulos W."/>
            <person name="He G."/>
            <person name="Johnson J."/>
            <person name="Nolan M."/>
            <person name="Tritt A."/>
            <person name="Barry K.W."/>
            <person name="Grigoriev I.V."/>
            <person name="Nagy L.G."/>
            <person name="Hibbett D."/>
            <person name="Henrissat B."/>
            <person name="Matheny P.B."/>
            <person name="Labbe J."/>
            <person name="Martin F.M."/>
        </authorList>
    </citation>
    <scope>NUCLEOTIDE SEQUENCE</scope>
    <source>
        <strain evidence="1">BPL690</strain>
    </source>
</reference>
<accession>A0AAD4M081</accession>
<name>A0AAD4M081_9AGAM</name>
<dbReference type="EMBL" id="WTXG01000042">
    <property type="protein sequence ID" value="KAI0296991.1"/>
    <property type="molecule type" value="Genomic_DNA"/>
</dbReference>
<keyword evidence="3" id="KW-1185">Reference proteome</keyword>
<dbReference type="Proteomes" id="UP001203297">
    <property type="component" value="Unassembled WGS sequence"/>
</dbReference>
<gene>
    <name evidence="2" type="ORF">B0F90DRAFT_1743273</name>
    <name evidence="1" type="ORF">B0F90DRAFT_1745190</name>
</gene>
<evidence type="ECO:0000313" key="1">
    <source>
        <dbReference type="EMBL" id="KAI0296536.1"/>
    </source>
</evidence>
<dbReference type="AlphaFoldDB" id="A0AAD4M081"/>
<proteinExistence type="predicted"/>
<dbReference type="EMBL" id="WTXG01000047">
    <property type="protein sequence ID" value="KAI0296536.1"/>
    <property type="molecule type" value="Genomic_DNA"/>
</dbReference>
<protein>
    <submittedName>
        <fullName evidence="1">Uncharacterized protein</fullName>
    </submittedName>
</protein>
<sequence length="74" mass="8355">MTMEHLTKLKIICMGILDLKPNSKEHIAATASLGQKELWSSANLYHQLHLLESLIPRMVCNNLSIFLLLTYSAC</sequence>
<comment type="caution">
    <text evidence="1">The sequence shown here is derived from an EMBL/GenBank/DDBJ whole genome shotgun (WGS) entry which is preliminary data.</text>
</comment>
<evidence type="ECO:0000313" key="3">
    <source>
        <dbReference type="Proteomes" id="UP001203297"/>
    </source>
</evidence>
<evidence type="ECO:0000313" key="2">
    <source>
        <dbReference type="EMBL" id="KAI0296991.1"/>
    </source>
</evidence>
<organism evidence="1 3">
    <name type="scientific">Multifurca ochricompacta</name>
    <dbReference type="NCBI Taxonomy" id="376703"/>
    <lineage>
        <taxon>Eukaryota</taxon>
        <taxon>Fungi</taxon>
        <taxon>Dikarya</taxon>
        <taxon>Basidiomycota</taxon>
        <taxon>Agaricomycotina</taxon>
        <taxon>Agaricomycetes</taxon>
        <taxon>Russulales</taxon>
        <taxon>Russulaceae</taxon>
        <taxon>Multifurca</taxon>
    </lineage>
</organism>